<dbReference type="AlphaFoldDB" id="A0A0A6NZQ8"/>
<evidence type="ECO:0000313" key="14">
    <source>
        <dbReference type="Proteomes" id="UP000076962"/>
    </source>
</evidence>
<evidence type="ECO:0000256" key="1">
    <source>
        <dbReference type="ARBA" id="ARBA00004496"/>
    </source>
</evidence>
<feature type="non-terminal residue" evidence="13">
    <location>
        <position position="120"/>
    </location>
</feature>
<keyword evidence="14" id="KW-1185">Reference proteome</keyword>
<dbReference type="GO" id="GO:0006450">
    <property type="term" value="P:regulation of translational fidelity"/>
    <property type="evidence" value="ECO:0007669"/>
    <property type="project" value="TreeGrafter"/>
</dbReference>
<feature type="domain" description="YrdC-like" evidence="12">
    <location>
        <begin position="16"/>
        <end position="120"/>
    </location>
</feature>
<dbReference type="GO" id="GO:0000049">
    <property type="term" value="F:tRNA binding"/>
    <property type="evidence" value="ECO:0007669"/>
    <property type="project" value="TreeGrafter"/>
</dbReference>
<dbReference type="Gene3D" id="3.90.870.10">
    <property type="entry name" value="DHBP synthase"/>
    <property type="match status" value="1"/>
</dbReference>
<dbReference type="Proteomes" id="UP000076962">
    <property type="component" value="Unassembled WGS sequence"/>
</dbReference>
<dbReference type="Pfam" id="PF01300">
    <property type="entry name" value="Sua5_yciO_yrdC"/>
    <property type="match status" value="1"/>
</dbReference>
<dbReference type="EMBL" id="LUTY01001762">
    <property type="protein sequence ID" value="OAD21260.1"/>
    <property type="molecule type" value="Genomic_DNA"/>
</dbReference>
<gene>
    <name evidence="13" type="ORF">THIOM_002980</name>
</gene>
<dbReference type="InterPro" id="IPR050156">
    <property type="entry name" value="TC-AMP_synthase_SUA5"/>
</dbReference>
<evidence type="ECO:0000313" key="13">
    <source>
        <dbReference type="EMBL" id="OAD21260.1"/>
    </source>
</evidence>
<dbReference type="PROSITE" id="PS51163">
    <property type="entry name" value="YRDC"/>
    <property type="match status" value="1"/>
</dbReference>
<dbReference type="GO" id="GO:0003725">
    <property type="term" value="F:double-stranded RNA binding"/>
    <property type="evidence" value="ECO:0007669"/>
    <property type="project" value="InterPro"/>
</dbReference>
<organism evidence="13 14">
    <name type="scientific">Candidatus Thiomargarita nelsonii</name>
    <dbReference type="NCBI Taxonomy" id="1003181"/>
    <lineage>
        <taxon>Bacteria</taxon>
        <taxon>Pseudomonadati</taxon>
        <taxon>Pseudomonadota</taxon>
        <taxon>Gammaproteobacteria</taxon>
        <taxon>Thiotrichales</taxon>
        <taxon>Thiotrichaceae</taxon>
        <taxon>Thiomargarita</taxon>
    </lineage>
</organism>
<comment type="similarity">
    <text evidence="2">Belongs to the SUA5 family.</text>
</comment>
<comment type="caution">
    <text evidence="13">The sequence shown here is derived from an EMBL/GenBank/DDBJ whole genome shotgun (WGS) entry which is preliminary data.</text>
</comment>
<keyword evidence="9" id="KW-0067">ATP-binding</keyword>
<accession>A0A0A6NZQ8</accession>
<name>A0A0A6NZQ8_9GAMM</name>
<evidence type="ECO:0000256" key="6">
    <source>
        <dbReference type="ARBA" id="ARBA00022694"/>
    </source>
</evidence>
<dbReference type="GO" id="GO:0005524">
    <property type="term" value="F:ATP binding"/>
    <property type="evidence" value="ECO:0007669"/>
    <property type="project" value="UniProtKB-KW"/>
</dbReference>
<evidence type="ECO:0000256" key="2">
    <source>
        <dbReference type="ARBA" id="ARBA00007663"/>
    </source>
</evidence>
<evidence type="ECO:0000256" key="3">
    <source>
        <dbReference type="ARBA" id="ARBA00012584"/>
    </source>
</evidence>
<dbReference type="PANTHER" id="PTHR17490:SF16">
    <property type="entry name" value="THREONYLCARBAMOYL-AMP SYNTHASE"/>
    <property type="match status" value="1"/>
</dbReference>
<dbReference type="PANTHER" id="PTHR17490">
    <property type="entry name" value="SUA5"/>
    <property type="match status" value="1"/>
</dbReference>
<keyword evidence="6" id="KW-0819">tRNA processing</keyword>
<comment type="catalytic activity">
    <reaction evidence="11">
        <text>L-threonine + hydrogencarbonate + ATP = L-threonylcarbamoyladenylate + diphosphate + H2O</text>
        <dbReference type="Rhea" id="RHEA:36407"/>
        <dbReference type="ChEBI" id="CHEBI:15377"/>
        <dbReference type="ChEBI" id="CHEBI:17544"/>
        <dbReference type="ChEBI" id="CHEBI:30616"/>
        <dbReference type="ChEBI" id="CHEBI:33019"/>
        <dbReference type="ChEBI" id="CHEBI:57926"/>
        <dbReference type="ChEBI" id="CHEBI:73682"/>
        <dbReference type="EC" id="2.7.7.87"/>
    </reaction>
</comment>
<evidence type="ECO:0000256" key="7">
    <source>
        <dbReference type="ARBA" id="ARBA00022695"/>
    </source>
</evidence>
<evidence type="ECO:0000256" key="8">
    <source>
        <dbReference type="ARBA" id="ARBA00022741"/>
    </source>
</evidence>
<protein>
    <recommendedName>
        <fullName evidence="10">L-threonylcarbamoyladenylate synthase</fullName>
        <ecNumber evidence="3">2.7.7.87</ecNumber>
    </recommendedName>
    <alternativeName>
        <fullName evidence="10">L-threonylcarbamoyladenylate synthase</fullName>
    </alternativeName>
</protein>
<dbReference type="GO" id="GO:0008033">
    <property type="term" value="P:tRNA processing"/>
    <property type="evidence" value="ECO:0007669"/>
    <property type="project" value="UniProtKB-KW"/>
</dbReference>
<keyword evidence="4" id="KW-0963">Cytoplasm</keyword>
<evidence type="ECO:0000256" key="11">
    <source>
        <dbReference type="ARBA" id="ARBA00048366"/>
    </source>
</evidence>
<reference evidence="13 14" key="1">
    <citation type="submission" date="2016-05" db="EMBL/GenBank/DDBJ databases">
        <title>Single-cell genome of chain-forming Candidatus Thiomargarita nelsonii and comparison to other large sulfur-oxidizing bacteria.</title>
        <authorList>
            <person name="Winkel M."/>
            <person name="Salman V."/>
            <person name="Woyke T."/>
            <person name="Schulz-Vogt H."/>
            <person name="Richter M."/>
            <person name="Flood B."/>
            <person name="Bailey J."/>
            <person name="Amann R."/>
            <person name="Mussmann M."/>
        </authorList>
    </citation>
    <scope>NUCLEOTIDE SEQUENCE [LARGE SCALE GENOMIC DNA]</scope>
    <source>
        <strain evidence="13 14">THI036</strain>
    </source>
</reference>
<evidence type="ECO:0000256" key="5">
    <source>
        <dbReference type="ARBA" id="ARBA00022679"/>
    </source>
</evidence>
<dbReference type="EC" id="2.7.7.87" evidence="3"/>
<keyword evidence="8" id="KW-0547">Nucleotide-binding</keyword>
<proteinExistence type="inferred from homology"/>
<evidence type="ECO:0000259" key="12">
    <source>
        <dbReference type="PROSITE" id="PS51163"/>
    </source>
</evidence>
<keyword evidence="5" id="KW-0808">Transferase</keyword>
<evidence type="ECO:0000256" key="10">
    <source>
        <dbReference type="ARBA" id="ARBA00029774"/>
    </source>
</evidence>
<evidence type="ECO:0000256" key="9">
    <source>
        <dbReference type="ARBA" id="ARBA00022840"/>
    </source>
</evidence>
<comment type="subcellular location">
    <subcellularLocation>
        <location evidence="1">Cytoplasm</location>
    </subcellularLocation>
</comment>
<evidence type="ECO:0000256" key="4">
    <source>
        <dbReference type="ARBA" id="ARBA00022490"/>
    </source>
</evidence>
<dbReference type="GO" id="GO:0061710">
    <property type="term" value="F:L-threonylcarbamoyladenylate synthase"/>
    <property type="evidence" value="ECO:0007669"/>
    <property type="project" value="UniProtKB-EC"/>
</dbReference>
<dbReference type="InterPro" id="IPR017945">
    <property type="entry name" value="DHBP_synth_RibB-like_a/b_dom"/>
</dbReference>
<sequence length="120" mass="13745">MPNDIFNHPKIFPSNEDGIRRAVNIVNNGGVVILPADTVYGFFCSAVRREAVERVYQSKQREKRKPFVIYTNKDKVSEVVELNEIAQHLINELWPKALSLILHKKAIIADWFTQNNPTVA</sequence>
<dbReference type="SUPFAM" id="SSF55821">
    <property type="entry name" value="YrdC/RibB"/>
    <property type="match status" value="1"/>
</dbReference>
<dbReference type="GO" id="GO:0005737">
    <property type="term" value="C:cytoplasm"/>
    <property type="evidence" value="ECO:0007669"/>
    <property type="project" value="UniProtKB-SubCell"/>
</dbReference>
<dbReference type="InterPro" id="IPR006070">
    <property type="entry name" value="Sua5-like_dom"/>
</dbReference>
<keyword evidence="7" id="KW-0548">Nucleotidyltransferase</keyword>